<protein>
    <submittedName>
        <fullName evidence="3">Cohesin domain-containing protein</fullName>
    </submittedName>
</protein>
<dbReference type="SUPFAM" id="SSF63446">
    <property type="entry name" value="Type I dockerin domain"/>
    <property type="match status" value="1"/>
</dbReference>
<dbReference type="InterPro" id="IPR018247">
    <property type="entry name" value="EF_Hand_1_Ca_BS"/>
</dbReference>
<dbReference type="GO" id="GO:0030246">
    <property type="term" value="F:carbohydrate binding"/>
    <property type="evidence" value="ECO:0007669"/>
    <property type="project" value="InterPro"/>
</dbReference>
<dbReference type="InterPro" id="IPR029058">
    <property type="entry name" value="AB_hydrolase_fold"/>
</dbReference>
<dbReference type="InterPro" id="IPR036439">
    <property type="entry name" value="Dockerin_dom_sf"/>
</dbReference>
<sequence length="528" mass="55284">MGAREIENPRTDGKKGTWDYVAIPTQINDRTRYLGVYLPHGYDPDRAEPYKTIYMQHGSGQDASDWMTIGSVPNIMDNLLAQGLTEPAVVVTTDSTYLGNANAGYPNLFNIILPFVEETYNVSKKAEDRSFAGLSAGGIATANIINFDATKFGYYGVWSGGVGVRATSQHLDVPYILFAGGRYDFGLPNPTQVAALDNIANYKNIVVAGGHDFNTWNQMFAIYARDYLWKPSAFTSVLKINDPEAGGALPAGQVGTVYEQSLALAATGGTEPYVWSASGLPEGLSFDASAKKISGTPAEGADSSSPYTVAITVTDAAGRTASVTHTLAISPASTTAEVAASLAGVGSVSPGAAFSLTFSLSGVTKTVYAQDVRIEYDPALFEFVGADSLIDGVAIVGTKSDTPGSVRILLASEGKQHAVTADGDMLRLNWKAKSLTETKSGEFKIASALLSDGAAEESAVPGAPHAVQITYTVPTVPGDVNGDGRVSLSDLALLAAGYGTSNAKLDVNGDGVVDIQDLVFVARLILGD</sequence>
<dbReference type="Pfam" id="PF00404">
    <property type="entry name" value="Dockerin_1"/>
    <property type="match status" value="1"/>
</dbReference>
<dbReference type="Pfam" id="PF00963">
    <property type="entry name" value="Cohesin"/>
    <property type="match status" value="1"/>
</dbReference>
<dbReference type="Gene3D" id="1.10.1330.10">
    <property type="entry name" value="Dockerin domain"/>
    <property type="match status" value="1"/>
</dbReference>
<dbReference type="Pfam" id="PF05345">
    <property type="entry name" value="He_PIG"/>
    <property type="match status" value="1"/>
</dbReference>
<dbReference type="Gene3D" id="2.60.40.680">
    <property type="match status" value="1"/>
</dbReference>
<dbReference type="InterPro" id="IPR016134">
    <property type="entry name" value="Dockerin_dom"/>
</dbReference>
<feature type="domain" description="EF-hand" evidence="1">
    <location>
        <begin position="503"/>
        <end position="528"/>
    </location>
</feature>
<dbReference type="PROSITE" id="PS51766">
    <property type="entry name" value="DOCKERIN"/>
    <property type="match status" value="1"/>
</dbReference>
<dbReference type="GO" id="GO:0005509">
    <property type="term" value="F:calcium ion binding"/>
    <property type="evidence" value="ECO:0007669"/>
    <property type="project" value="InterPro"/>
</dbReference>
<comment type="caution">
    <text evidence="3">The sequence shown here is derived from an EMBL/GenBank/DDBJ whole genome shotgun (WGS) entry which is preliminary data.</text>
</comment>
<evidence type="ECO:0000259" key="1">
    <source>
        <dbReference type="PROSITE" id="PS50222"/>
    </source>
</evidence>
<organism evidence="3 4">
    <name type="scientific">Cohnella rhizosphaerae</name>
    <dbReference type="NCBI Taxonomy" id="1457232"/>
    <lineage>
        <taxon>Bacteria</taxon>
        <taxon>Bacillati</taxon>
        <taxon>Bacillota</taxon>
        <taxon>Bacilli</taxon>
        <taxon>Bacillales</taxon>
        <taxon>Paenibacillaceae</taxon>
        <taxon>Cohnella</taxon>
    </lineage>
</organism>
<dbReference type="InterPro" id="IPR050583">
    <property type="entry name" value="Mycobacterial_A85_antigen"/>
</dbReference>
<dbReference type="Gene3D" id="3.40.50.1820">
    <property type="entry name" value="alpha/beta hydrolase"/>
    <property type="match status" value="1"/>
</dbReference>
<dbReference type="SUPFAM" id="SSF53474">
    <property type="entry name" value="alpha/beta-Hydrolases"/>
    <property type="match status" value="1"/>
</dbReference>
<keyword evidence="4" id="KW-1185">Reference proteome</keyword>
<gene>
    <name evidence="3" type="ORF">OMP40_28365</name>
</gene>
<dbReference type="InterPro" id="IPR015919">
    <property type="entry name" value="Cadherin-like_sf"/>
</dbReference>
<dbReference type="InterPro" id="IPR002102">
    <property type="entry name" value="Cohesin_dom"/>
</dbReference>
<dbReference type="GO" id="GO:0004553">
    <property type="term" value="F:hydrolase activity, hydrolyzing O-glycosyl compounds"/>
    <property type="evidence" value="ECO:0007669"/>
    <property type="project" value="InterPro"/>
</dbReference>
<dbReference type="InterPro" id="IPR013783">
    <property type="entry name" value="Ig-like_fold"/>
</dbReference>
<dbReference type="RefSeq" id="WP_277538075.1">
    <property type="nucleotide sequence ID" value="NZ_JAPDIA010000008.1"/>
</dbReference>
<evidence type="ECO:0000259" key="2">
    <source>
        <dbReference type="PROSITE" id="PS51766"/>
    </source>
</evidence>
<dbReference type="EMBL" id="JAPDIA010000008">
    <property type="protein sequence ID" value="MDG0812802.1"/>
    <property type="molecule type" value="Genomic_DNA"/>
</dbReference>
<dbReference type="Pfam" id="PF00756">
    <property type="entry name" value="Esterase"/>
    <property type="match status" value="1"/>
</dbReference>
<dbReference type="Gene3D" id="2.60.40.10">
    <property type="entry name" value="Immunoglobulins"/>
    <property type="match status" value="1"/>
</dbReference>
<proteinExistence type="predicted"/>
<dbReference type="SUPFAM" id="SSF49313">
    <property type="entry name" value="Cadherin-like"/>
    <property type="match status" value="1"/>
</dbReference>
<accession>A0A9X4QWW7</accession>
<dbReference type="PANTHER" id="PTHR48098">
    <property type="entry name" value="ENTEROCHELIN ESTERASE-RELATED"/>
    <property type="match status" value="1"/>
</dbReference>
<evidence type="ECO:0000313" key="4">
    <source>
        <dbReference type="Proteomes" id="UP001153404"/>
    </source>
</evidence>
<dbReference type="PROSITE" id="PS50222">
    <property type="entry name" value="EF_HAND_2"/>
    <property type="match status" value="1"/>
</dbReference>
<dbReference type="SUPFAM" id="SSF49384">
    <property type="entry name" value="Carbohydrate-binding domain"/>
    <property type="match status" value="1"/>
</dbReference>
<dbReference type="PROSITE" id="PS00018">
    <property type="entry name" value="EF_HAND_1"/>
    <property type="match status" value="2"/>
</dbReference>
<feature type="domain" description="Dockerin" evidence="2">
    <location>
        <begin position="473"/>
        <end position="528"/>
    </location>
</feature>
<dbReference type="AlphaFoldDB" id="A0A9X4QWW7"/>
<dbReference type="InterPro" id="IPR008965">
    <property type="entry name" value="CBM2/CBM3_carb-bd_dom_sf"/>
</dbReference>
<dbReference type="GO" id="GO:0000272">
    <property type="term" value="P:polysaccharide catabolic process"/>
    <property type="evidence" value="ECO:0007669"/>
    <property type="project" value="InterPro"/>
</dbReference>
<dbReference type="GO" id="GO:0016020">
    <property type="term" value="C:membrane"/>
    <property type="evidence" value="ECO:0007669"/>
    <property type="project" value="InterPro"/>
</dbReference>
<dbReference type="InterPro" id="IPR000801">
    <property type="entry name" value="Esterase-like"/>
</dbReference>
<dbReference type="Proteomes" id="UP001153404">
    <property type="component" value="Unassembled WGS sequence"/>
</dbReference>
<dbReference type="CDD" id="cd08547">
    <property type="entry name" value="Type_II_cohesin"/>
    <property type="match status" value="1"/>
</dbReference>
<name>A0A9X4QWW7_9BACL</name>
<dbReference type="InterPro" id="IPR002105">
    <property type="entry name" value="Dockerin_1_rpt"/>
</dbReference>
<evidence type="ECO:0000313" key="3">
    <source>
        <dbReference type="EMBL" id="MDG0812802.1"/>
    </source>
</evidence>
<reference evidence="3" key="1">
    <citation type="submission" date="2022-10" db="EMBL/GenBank/DDBJ databases">
        <title>Comparative genomic analysis of Cohnella hashimotonis sp. nov., isolated from the International Space Station.</title>
        <authorList>
            <person name="Simpson A."/>
            <person name="Venkateswaran K."/>
        </authorList>
    </citation>
    <scope>NUCLEOTIDE SEQUENCE</scope>
    <source>
        <strain evidence="3">DSM 28161</strain>
    </source>
</reference>
<dbReference type="CDD" id="cd14254">
    <property type="entry name" value="Dockerin_II"/>
    <property type="match status" value="1"/>
</dbReference>
<dbReference type="InterPro" id="IPR002048">
    <property type="entry name" value="EF_hand_dom"/>
</dbReference>